<dbReference type="InterPro" id="IPR036034">
    <property type="entry name" value="PDZ_sf"/>
</dbReference>
<dbReference type="PANTHER" id="PTHR14187:SF5">
    <property type="entry name" value="HEAT SHOCK 70 KDA PROTEIN 12A"/>
    <property type="match status" value="1"/>
</dbReference>
<dbReference type="GO" id="GO:0005524">
    <property type="term" value="F:ATP binding"/>
    <property type="evidence" value="ECO:0007669"/>
    <property type="project" value="UniProtKB-KW"/>
</dbReference>
<keyword evidence="7" id="KW-1185">Reference proteome</keyword>
<evidence type="ECO:0000313" key="7">
    <source>
        <dbReference type="Proteomes" id="UP000596742"/>
    </source>
</evidence>
<dbReference type="AlphaFoldDB" id="A0A8B6DFQ3"/>
<keyword evidence="3" id="KW-0067">ATP-binding</keyword>
<dbReference type="Gene3D" id="3.30.420.40">
    <property type="match status" value="2"/>
</dbReference>
<feature type="domain" description="PDZ" evidence="5">
    <location>
        <begin position="1"/>
        <end position="62"/>
    </location>
</feature>
<evidence type="ECO:0000256" key="2">
    <source>
        <dbReference type="ARBA" id="ARBA00022741"/>
    </source>
</evidence>
<dbReference type="InterPro" id="IPR043129">
    <property type="entry name" value="ATPase_NBD"/>
</dbReference>
<dbReference type="Proteomes" id="UP000596742">
    <property type="component" value="Unassembled WGS sequence"/>
</dbReference>
<feature type="region of interest" description="Disordered" evidence="4">
    <location>
        <begin position="84"/>
        <end position="116"/>
    </location>
</feature>
<evidence type="ECO:0000313" key="6">
    <source>
        <dbReference type="EMBL" id="VDI18383.1"/>
    </source>
</evidence>
<dbReference type="GO" id="GO:0140662">
    <property type="term" value="F:ATP-dependent protein folding chaperone"/>
    <property type="evidence" value="ECO:0007669"/>
    <property type="project" value="InterPro"/>
</dbReference>
<dbReference type="CDD" id="cd10229">
    <property type="entry name" value="ASKHA_NBD_HSP70_HSPA12"/>
    <property type="match status" value="1"/>
</dbReference>
<dbReference type="Pfam" id="PF00595">
    <property type="entry name" value="PDZ"/>
    <property type="match status" value="1"/>
</dbReference>
<dbReference type="SUPFAM" id="SSF53067">
    <property type="entry name" value="Actin-like ATPase domain"/>
    <property type="match status" value="2"/>
</dbReference>
<comment type="caution">
    <text evidence="6">The sequence shown here is derived from an EMBL/GenBank/DDBJ whole genome shotgun (WGS) entry which is preliminary data.</text>
</comment>
<dbReference type="InterPro" id="IPR001478">
    <property type="entry name" value="PDZ"/>
</dbReference>
<dbReference type="SMART" id="SM00228">
    <property type="entry name" value="PDZ"/>
    <property type="match status" value="1"/>
</dbReference>
<protein>
    <recommendedName>
        <fullName evidence="5">PDZ domain-containing protein</fullName>
    </recommendedName>
</protein>
<reference evidence="6" key="1">
    <citation type="submission" date="2018-11" db="EMBL/GenBank/DDBJ databases">
        <authorList>
            <person name="Alioto T."/>
            <person name="Alioto T."/>
        </authorList>
    </citation>
    <scope>NUCLEOTIDE SEQUENCE</scope>
</reference>
<dbReference type="EMBL" id="UYJE01003333">
    <property type="protein sequence ID" value="VDI18383.1"/>
    <property type="molecule type" value="Genomic_DNA"/>
</dbReference>
<accession>A0A8B6DFQ3</accession>
<dbReference type="SUPFAM" id="SSF50156">
    <property type="entry name" value="PDZ domain-like"/>
    <property type="match status" value="1"/>
</dbReference>
<evidence type="ECO:0000259" key="5">
    <source>
        <dbReference type="PROSITE" id="PS50106"/>
    </source>
</evidence>
<dbReference type="OrthoDB" id="6144806at2759"/>
<name>A0A8B6DFQ3_MYTGA</name>
<proteinExistence type="inferred from homology"/>
<evidence type="ECO:0000256" key="3">
    <source>
        <dbReference type="ARBA" id="ARBA00022840"/>
    </source>
</evidence>
<feature type="compositionally biased region" description="Polar residues" evidence="4">
    <location>
        <begin position="88"/>
        <end position="102"/>
    </location>
</feature>
<evidence type="ECO:0000256" key="4">
    <source>
        <dbReference type="SAM" id="MobiDB-lite"/>
    </source>
</evidence>
<feature type="compositionally biased region" description="Basic and acidic residues" evidence="4">
    <location>
        <begin position="133"/>
        <end position="158"/>
    </location>
</feature>
<keyword evidence="2" id="KW-0547">Nucleotide-binding</keyword>
<evidence type="ECO:0000256" key="1">
    <source>
        <dbReference type="ARBA" id="ARBA00007381"/>
    </source>
</evidence>
<gene>
    <name evidence="6" type="ORF">MGAL_10B003934</name>
</gene>
<dbReference type="InterPro" id="IPR013126">
    <property type="entry name" value="Hsp_70_fam"/>
</dbReference>
<organism evidence="6 7">
    <name type="scientific">Mytilus galloprovincialis</name>
    <name type="common">Mediterranean mussel</name>
    <dbReference type="NCBI Taxonomy" id="29158"/>
    <lineage>
        <taxon>Eukaryota</taxon>
        <taxon>Metazoa</taxon>
        <taxon>Spiralia</taxon>
        <taxon>Lophotrochozoa</taxon>
        <taxon>Mollusca</taxon>
        <taxon>Bivalvia</taxon>
        <taxon>Autobranchia</taxon>
        <taxon>Pteriomorphia</taxon>
        <taxon>Mytilida</taxon>
        <taxon>Mytiloidea</taxon>
        <taxon>Mytilidae</taxon>
        <taxon>Mytilinae</taxon>
        <taxon>Mytilus</taxon>
    </lineage>
</organism>
<feature type="region of interest" description="Disordered" evidence="4">
    <location>
        <begin position="132"/>
        <end position="161"/>
    </location>
</feature>
<comment type="similarity">
    <text evidence="1">Belongs to the heat shock protein 70 family.</text>
</comment>
<dbReference type="Pfam" id="PF00012">
    <property type="entry name" value="HSP70"/>
    <property type="match status" value="1"/>
</dbReference>
<sequence>MIEVTLSRITKGGPADRCDGLHIGDQILSVNGIDITSLQHNEIVTLIRDSTETVSVGLMQRGYISNVKCATLKPVILKPEDTLDVQDKGNSTKKTNKKQTGSLKVHNHENDSDEKTNELKLTLAKILKRNKSKEKGGQETLIKKDSQKSGQGDTEKHQNVQKFVTGVPSTTLKSAQSIIIKNAEASDDCYEEYRNNNYLIVAALDFGTTYSGFAFSLIANMNDNPLDIYVNESWNAGGRQLLSLKTPTCLLLDAERNVSGFGYEAENKYTDIVLDKQQADYYYFYRFKMELYNRKNVKADMEIQDVTGKSIPAIEVFSKSIKALTDNVFELGITRGFEFKMHDIKWVLTVPAIWSDAAKEFMKESASKAGIPTHQLYLALEPEAASIYGQYFTSNEVEKSAVGKFIAKTGTKFMVADLGGGTADIIVQEKLENGHLKELHHASGNDCGGTSVDRSYLQIFEEIMGAKTVTKLQKEDPLTFLDLCREFEVLKRTISPSKEDRVNITIPIVGLNDICEKYLKKDFTNALAMSPYADKIRAWKDKVRIDASFIKALFTPTINGIIMVIKEILLSVSGVTQILLVGGFSECILVQDAVRRSFEESHNIKVIVPKDAGMSVLKGAVLFGHKPNYIVSRKMRYTYGVFTMEDLNQKIHDKNYMIRVNGSVKCTKLFSPIIKLDDTVKIRQEFIFTLKTNREFQPDLCLPVYCSTKSNPKYTDEEGCYELGKITIDFPNPSKDIRSVQVSFIFGHTELEICAVDQTSGKAISSRLSLI</sequence>
<dbReference type="PANTHER" id="PTHR14187">
    <property type="entry name" value="ALPHA KINASE/ELONGATION FACTOR 2 KINASE"/>
    <property type="match status" value="1"/>
</dbReference>
<dbReference type="PROSITE" id="PS50106">
    <property type="entry name" value="PDZ"/>
    <property type="match status" value="1"/>
</dbReference>
<dbReference type="Gene3D" id="2.30.42.10">
    <property type="match status" value="1"/>
</dbReference>
<feature type="compositionally biased region" description="Basic and acidic residues" evidence="4">
    <location>
        <begin position="106"/>
        <end position="116"/>
    </location>
</feature>